<accession>A0A0E9SAX3</accession>
<dbReference type="EMBL" id="GBXM01070161">
    <property type="protein sequence ID" value="JAH38416.1"/>
    <property type="molecule type" value="Transcribed_RNA"/>
</dbReference>
<reference evidence="1" key="1">
    <citation type="submission" date="2014-11" db="EMBL/GenBank/DDBJ databases">
        <authorList>
            <person name="Amaro Gonzalez C."/>
        </authorList>
    </citation>
    <scope>NUCLEOTIDE SEQUENCE</scope>
</reference>
<reference evidence="1" key="2">
    <citation type="journal article" date="2015" name="Fish Shellfish Immunol.">
        <title>Early steps in the European eel (Anguilla anguilla)-Vibrio vulnificus interaction in the gills: Role of the RtxA13 toxin.</title>
        <authorList>
            <person name="Callol A."/>
            <person name="Pajuelo D."/>
            <person name="Ebbesson L."/>
            <person name="Teles M."/>
            <person name="MacKenzie S."/>
            <person name="Amaro C."/>
        </authorList>
    </citation>
    <scope>NUCLEOTIDE SEQUENCE</scope>
</reference>
<dbReference type="AlphaFoldDB" id="A0A0E9SAX3"/>
<organism evidence="1">
    <name type="scientific">Anguilla anguilla</name>
    <name type="common">European freshwater eel</name>
    <name type="synonym">Muraena anguilla</name>
    <dbReference type="NCBI Taxonomy" id="7936"/>
    <lineage>
        <taxon>Eukaryota</taxon>
        <taxon>Metazoa</taxon>
        <taxon>Chordata</taxon>
        <taxon>Craniata</taxon>
        <taxon>Vertebrata</taxon>
        <taxon>Euteleostomi</taxon>
        <taxon>Actinopterygii</taxon>
        <taxon>Neopterygii</taxon>
        <taxon>Teleostei</taxon>
        <taxon>Anguilliformes</taxon>
        <taxon>Anguillidae</taxon>
        <taxon>Anguilla</taxon>
    </lineage>
</organism>
<proteinExistence type="predicted"/>
<sequence>MFRMPTYAGDSRIPLLDLLLHVFYVCHHQPCFVRGSVSVNDKAYCSQ</sequence>
<protein>
    <submittedName>
        <fullName evidence="1">Uncharacterized protein</fullName>
    </submittedName>
</protein>
<name>A0A0E9SAX3_ANGAN</name>
<evidence type="ECO:0000313" key="1">
    <source>
        <dbReference type="EMBL" id="JAH38416.1"/>
    </source>
</evidence>